<gene>
    <name evidence="5" type="ORF">GK091_09845</name>
</gene>
<dbReference type="InterPro" id="IPR046532">
    <property type="entry name" value="DUF6597"/>
</dbReference>
<reference evidence="5 6" key="1">
    <citation type="submission" date="2020-02" db="EMBL/GenBank/DDBJ databases">
        <title>Draft genome sequence of two Spirosoma agri KCTC 52727 and Spirosoma terrae KCTC 52035.</title>
        <authorList>
            <person name="Rojas J."/>
            <person name="Ambika Manirajan B."/>
            <person name="Ratering S."/>
            <person name="Suarez C."/>
            <person name="Schnell S."/>
        </authorList>
    </citation>
    <scope>NUCLEOTIDE SEQUENCE [LARGE SCALE GENOMIC DNA]</scope>
    <source>
        <strain evidence="5 6">KCTC 52727</strain>
    </source>
</reference>
<evidence type="ECO:0000313" key="6">
    <source>
        <dbReference type="Proteomes" id="UP000477386"/>
    </source>
</evidence>
<dbReference type="InterPro" id="IPR050204">
    <property type="entry name" value="AraC_XylS_family_regulators"/>
</dbReference>
<keyword evidence="1" id="KW-0805">Transcription regulation</keyword>
<dbReference type="GO" id="GO:0003700">
    <property type="term" value="F:DNA-binding transcription factor activity"/>
    <property type="evidence" value="ECO:0007669"/>
    <property type="project" value="InterPro"/>
</dbReference>
<keyword evidence="3" id="KW-0804">Transcription</keyword>
<organism evidence="5 6">
    <name type="scientific">Spirosoma agri</name>
    <dbReference type="NCBI Taxonomy" id="1987381"/>
    <lineage>
        <taxon>Bacteria</taxon>
        <taxon>Pseudomonadati</taxon>
        <taxon>Bacteroidota</taxon>
        <taxon>Cytophagia</taxon>
        <taxon>Cytophagales</taxon>
        <taxon>Cytophagaceae</taxon>
        <taxon>Spirosoma</taxon>
    </lineage>
</organism>
<proteinExistence type="predicted"/>
<dbReference type="Pfam" id="PF20240">
    <property type="entry name" value="DUF6597"/>
    <property type="match status" value="1"/>
</dbReference>
<keyword evidence="2" id="KW-0238">DNA-binding</keyword>
<keyword evidence="6" id="KW-1185">Reference proteome</keyword>
<evidence type="ECO:0000256" key="1">
    <source>
        <dbReference type="ARBA" id="ARBA00023015"/>
    </source>
</evidence>
<dbReference type="Pfam" id="PF12833">
    <property type="entry name" value="HTH_18"/>
    <property type="match status" value="1"/>
</dbReference>
<evidence type="ECO:0000256" key="2">
    <source>
        <dbReference type="ARBA" id="ARBA00023125"/>
    </source>
</evidence>
<dbReference type="SMART" id="SM00342">
    <property type="entry name" value="HTH_ARAC"/>
    <property type="match status" value="1"/>
</dbReference>
<dbReference type="AlphaFoldDB" id="A0A6M0IIJ6"/>
<sequence>MSQPPGLQELYAKPTARVQAVVRHIYTVRTEDDQPVERVLLPNFQASLLFNFGQPQTIQFETDSTATFRLNRVAILGPIKQAIRFRSEAGGDILSVNFSFDGFYRFFAIPVQQINGQLLHPDELLIRKCFEILWEQLAETADPLDRIATVNAFAEPYVKTSDQALKQVVNSLAVHQSQLHLNPVKLMAMAQGISERAVQLRFQKYVGFSPKEYARFQRFQRVLNELRTPQCTQPDWYDFVERNGYYDQSHLIHDFSYFVGKSPTHLRSELTNSGLHCAPYPLA</sequence>
<dbReference type="EMBL" id="JAAGNZ010000001">
    <property type="protein sequence ID" value="NEU67181.1"/>
    <property type="molecule type" value="Genomic_DNA"/>
</dbReference>
<evidence type="ECO:0000259" key="4">
    <source>
        <dbReference type="PROSITE" id="PS01124"/>
    </source>
</evidence>
<dbReference type="InterPro" id="IPR018060">
    <property type="entry name" value="HTH_AraC"/>
</dbReference>
<dbReference type="Proteomes" id="UP000477386">
    <property type="component" value="Unassembled WGS sequence"/>
</dbReference>
<dbReference type="PROSITE" id="PS01124">
    <property type="entry name" value="HTH_ARAC_FAMILY_2"/>
    <property type="match status" value="1"/>
</dbReference>
<name>A0A6M0IIJ6_9BACT</name>
<dbReference type="RefSeq" id="WP_164036836.1">
    <property type="nucleotide sequence ID" value="NZ_JAAGNZ010000001.1"/>
</dbReference>
<comment type="caution">
    <text evidence="5">The sequence shown here is derived from an EMBL/GenBank/DDBJ whole genome shotgun (WGS) entry which is preliminary data.</text>
</comment>
<accession>A0A6M0IIJ6</accession>
<feature type="domain" description="HTH araC/xylS-type" evidence="4">
    <location>
        <begin position="166"/>
        <end position="269"/>
    </location>
</feature>
<protein>
    <submittedName>
        <fullName evidence="5">AraC family transcriptional regulator</fullName>
    </submittedName>
</protein>
<dbReference type="GO" id="GO:0043565">
    <property type="term" value="F:sequence-specific DNA binding"/>
    <property type="evidence" value="ECO:0007669"/>
    <property type="project" value="InterPro"/>
</dbReference>
<evidence type="ECO:0000313" key="5">
    <source>
        <dbReference type="EMBL" id="NEU67181.1"/>
    </source>
</evidence>
<dbReference type="PANTHER" id="PTHR46796">
    <property type="entry name" value="HTH-TYPE TRANSCRIPTIONAL ACTIVATOR RHAS-RELATED"/>
    <property type="match status" value="1"/>
</dbReference>
<dbReference type="Gene3D" id="1.10.10.60">
    <property type="entry name" value="Homeodomain-like"/>
    <property type="match status" value="1"/>
</dbReference>
<evidence type="ECO:0000256" key="3">
    <source>
        <dbReference type="ARBA" id="ARBA00023163"/>
    </source>
</evidence>
<dbReference type="PANTHER" id="PTHR46796:SF13">
    <property type="entry name" value="HTH-TYPE TRANSCRIPTIONAL ACTIVATOR RHAS"/>
    <property type="match status" value="1"/>
</dbReference>